<dbReference type="AlphaFoldDB" id="A0AAD4H2F1"/>
<evidence type="ECO:0000256" key="4">
    <source>
        <dbReference type="ARBA" id="ARBA00022741"/>
    </source>
</evidence>
<organism evidence="11 12">
    <name type="scientific">Linnemannia exigua</name>
    <dbReference type="NCBI Taxonomy" id="604196"/>
    <lineage>
        <taxon>Eukaryota</taxon>
        <taxon>Fungi</taxon>
        <taxon>Fungi incertae sedis</taxon>
        <taxon>Mucoromycota</taxon>
        <taxon>Mortierellomycotina</taxon>
        <taxon>Mortierellomycetes</taxon>
        <taxon>Mortierellales</taxon>
        <taxon>Mortierellaceae</taxon>
        <taxon>Linnemannia</taxon>
    </lineage>
</organism>
<dbReference type="EMBL" id="JAAAIL010001729">
    <property type="protein sequence ID" value="KAG0265702.1"/>
    <property type="molecule type" value="Genomic_DNA"/>
</dbReference>
<dbReference type="InterPro" id="IPR000253">
    <property type="entry name" value="FHA_dom"/>
</dbReference>
<dbReference type="GO" id="GO:0005524">
    <property type="term" value="F:ATP binding"/>
    <property type="evidence" value="ECO:0007669"/>
    <property type="project" value="UniProtKB-UniRule"/>
</dbReference>
<keyword evidence="3" id="KW-0808">Transferase</keyword>
<dbReference type="PANTHER" id="PTHR24345:SF0">
    <property type="entry name" value="CELL CYCLE SERINE_THREONINE-PROTEIN KINASE CDC5_MSD2"/>
    <property type="match status" value="1"/>
</dbReference>
<dbReference type="Pfam" id="PF00069">
    <property type="entry name" value="Pkinase"/>
    <property type="match status" value="1"/>
</dbReference>
<dbReference type="CDD" id="cd00060">
    <property type="entry name" value="FHA"/>
    <property type="match status" value="2"/>
</dbReference>
<dbReference type="InterPro" id="IPR011009">
    <property type="entry name" value="Kinase-like_dom_sf"/>
</dbReference>
<feature type="region of interest" description="Disordered" evidence="8">
    <location>
        <begin position="461"/>
        <end position="501"/>
    </location>
</feature>
<evidence type="ECO:0000259" key="10">
    <source>
        <dbReference type="PROSITE" id="PS50011"/>
    </source>
</evidence>
<feature type="region of interest" description="Disordered" evidence="8">
    <location>
        <begin position="1"/>
        <end position="79"/>
    </location>
</feature>
<evidence type="ECO:0008006" key="13">
    <source>
        <dbReference type="Google" id="ProtNLM"/>
    </source>
</evidence>
<dbReference type="InterPro" id="IPR008271">
    <property type="entry name" value="Ser/Thr_kinase_AS"/>
</dbReference>
<evidence type="ECO:0000313" key="12">
    <source>
        <dbReference type="Proteomes" id="UP001194580"/>
    </source>
</evidence>
<evidence type="ECO:0000313" key="11">
    <source>
        <dbReference type="EMBL" id="KAG0265702.1"/>
    </source>
</evidence>
<name>A0AAD4H2F1_9FUNG</name>
<keyword evidence="5" id="KW-0418">Kinase</keyword>
<dbReference type="PROSITE" id="PS50006">
    <property type="entry name" value="FHA_DOMAIN"/>
    <property type="match status" value="1"/>
</dbReference>
<feature type="compositionally biased region" description="Polar residues" evidence="8">
    <location>
        <begin position="65"/>
        <end position="79"/>
    </location>
</feature>
<dbReference type="PROSITE" id="PS00108">
    <property type="entry name" value="PROTEIN_KINASE_ST"/>
    <property type="match status" value="1"/>
</dbReference>
<dbReference type="InterPro" id="IPR000719">
    <property type="entry name" value="Prot_kinase_dom"/>
</dbReference>
<dbReference type="Pfam" id="PF00498">
    <property type="entry name" value="FHA"/>
    <property type="match status" value="1"/>
</dbReference>
<keyword evidence="12" id="KW-1185">Reference proteome</keyword>
<dbReference type="PANTHER" id="PTHR24345">
    <property type="entry name" value="SERINE/THREONINE-PROTEIN KINASE PLK"/>
    <property type="match status" value="1"/>
</dbReference>
<comment type="caution">
    <text evidence="11">The sequence shown here is derived from an EMBL/GenBank/DDBJ whole genome shotgun (WGS) entry which is preliminary data.</text>
</comment>
<accession>A0AAD4H2F1</accession>
<dbReference type="PROSITE" id="PS00107">
    <property type="entry name" value="PROTEIN_KINASE_ATP"/>
    <property type="match status" value="1"/>
</dbReference>
<evidence type="ECO:0000256" key="5">
    <source>
        <dbReference type="ARBA" id="ARBA00022777"/>
    </source>
</evidence>
<evidence type="ECO:0000256" key="6">
    <source>
        <dbReference type="ARBA" id="ARBA00022840"/>
    </source>
</evidence>
<dbReference type="InterPro" id="IPR008984">
    <property type="entry name" value="SMAD_FHA_dom_sf"/>
</dbReference>
<dbReference type="SUPFAM" id="SSF56112">
    <property type="entry name" value="Protein kinase-like (PK-like)"/>
    <property type="match status" value="1"/>
</dbReference>
<feature type="compositionally biased region" description="Polar residues" evidence="8">
    <location>
        <begin position="1"/>
        <end position="10"/>
    </location>
</feature>
<evidence type="ECO:0000256" key="1">
    <source>
        <dbReference type="ARBA" id="ARBA00005575"/>
    </source>
</evidence>
<feature type="compositionally biased region" description="Basic and acidic residues" evidence="8">
    <location>
        <begin position="461"/>
        <end position="489"/>
    </location>
</feature>
<dbReference type="Gene3D" id="1.10.510.10">
    <property type="entry name" value="Transferase(Phosphotransferase) domain 1"/>
    <property type="match status" value="2"/>
</dbReference>
<keyword evidence="6 7" id="KW-0067">ATP-binding</keyword>
<evidence type="ECO:0000256" key="2">
    <source>
        <dbReference type="ARBA" id="ARBA00022527"/>
    </source>
</evidence>
<feature type="compositionally biased region" description="Acidic residues" evidence="8">
    <location>
        <begin position="116"/>
        <end position="126"/>
    </location>
</feature>
<evidence type="ECO:0000256" key="3">
    <source>
        <dbReference type="ARBA" id="ARBA00022679"/>
    </source>
</evidence>
<evidence type="ECO:0000259" key="9">
    <source>
        <dbReference type="PROSITE" id="PS50006"/>
    </source>
</evidence>
<keyword evidence="4 7" id="KW-0547">Nucleotide-binding</keyword>
<feature type="binding site" evidence="7">
    <location>
        <position position="290"/>
    </location>
    <ligand>
        <name>ATP</name>
        <dbReference type="ChEBI" id="CHEBI:30616"/>
    </ligand>
</feature>
<proteinExistence type="inferred from homology"/>
<reference evidence="11" key="1">
    <citation type="journal article" date="2020" name="Fungal Divers.">
        <title>Resolving the Mortierellaceae phylogeny through synthesis of multi-gene phylogenetics and phylogenomics.</title>
        <authorList>
            <person name="Vandepol N."/>
            <person name="Liber J."/>
            <person name="Desiro A."/>
            <person name="Na H."/>
            <person name="Kennedy M."/>
            <person name="Barry K."/>
            <person name="Grigoriev I.V."/>
            <person name="Miller A.N."/>
            <person name="O'Donnell K."/>
            <person name="Stajich J.E."/>
            <person name="Bonito G."/>
        </authorList>
    </citation>
    <scope>NUCLEOTIDE SEQUENCE</scope>
    <source>
        <strain evidence="11">NRRL 28262</strain>
    </source>
</reference>
<protein>
    <recommendedName>
        <fullName evidence="13">Kinase-like protein</fullName>
    </recommendedName>
</protein>
<evidence type="ECO:0000256" key="8">
    <source>
        <dbReference type="SAM" id="MobiDB-lite"/>
    </source>
</evidence>
<feature type="region of interest" description="Disordered" evidence="8">
    <location>
        <begin position="107"/>
        <end position="126"/>
    </location>
</feature>
<evidence type="ECO:0000256" key="7">
    <source>
        <dbReference type="PROSITE-ProRule" id="PRU10141"/>
    </source>
</evidence>
<dbReference type="InterPro" id="IPR017441">
    <property type="entry name" value="Protein_kinase_ATP_BS"/>
</dbReference>
<sequence length="847" mass="94979">MQPPQEQGPSQFRVPDGPARRTQQQSGTGSSTKGGSPTIAESSSSSTATTSTRGSISSSAAKRATPTSPTFQATISPASQHKLRAIPQYVKPSASQVEQYDSTQTQLLGDYGHDLPDDEPQAEPEEVQSPYIGRLEGREETMHVYLPRSMESFKFGTAKYNDFIINHQHWPLESQEAQGSWFKLTWKPSATRPNQATTTIHDLSSMGLYVNRRPLGKGKSQILEWGDDIAGGPPGEELFKYVYMPIIGLETVKTERATYVLEDRPIGEGQYSKVRKARDTAHNDLVYACKVVNGLAPAYNESERASVAHEIRLLQELSHENIVKFVDVCSTGAMTYIFTELIEGETLLSYYHSHDHGLSELIARDIFRQTCDAVSYLHSYDVVHRDIKSENVMITPARVVKLIDFGLARRSTSTAILRTFCGTDAYMAPETAVNDNEDNGYGKAVGVMLFRMLAGSYPFDSRKSENGKAGSNHKDAPKETKSDSKENSTEKTNLVGVERQGAGAMHDVSRLPRHLRDWRPLVDDVRLRSNEVKDLLNKMLMVDPSKRIPISEVLRHDWVRMVDEELDKIEKSLAQHSLDSVVAPIREANTELWGMLSIIPGSVPDAPRRIGLWKDELLLGRDPYKVGVHLGNDRALSLVQCEIHYKDKVAMVVDRSENGTFINSFKIGLDRLGQIVDGDELGLIVPLDPTLLPDPRDRINRYLKYKVNIYNSTPTTEDLVRRRYDAVDKSGSNTERRNIRKVESLDIPPTDDWPPVEGAWGRLEPINSESAKETLSLKKIVIGRWEDCVFEWNEEHQAAYLSSKGQNIIKVNGSRVQGYVQLRDDDVIHLFSSSAYLPPSKRIKEEK</sequence>
<feature type="compositionally biased region" description="Low complexity" evidence="8">
    <location>
        <begin position="22"/>
        <end position="61"/>
    </location>
</feature>
<feature type="domain" description="FHA" evidence="9">
    <location>
        <begin position="617"/>
        <end position="667"/>
    </location>
</feature>
<dbReference type="GO" id="GO:0005634">
    <property type="term" value="C:nucleus"/>
    <property type="evidence" value="ECO:0007669"/>
    <property type="project" value="TreeGrafter"/>
</dbReference>
<dbReference type="SUPFAM" id="SSF49879">
    <property type="entry name" value="SMAD/FHA domain"/>
    <property type="match status" value="3"/>
</dbReference>
<dbReference type="Proteomes" id="UP001194580">
    <property type="component" value="Unassembled WGS sequence"/>
</dbReference>
<dbReference type="GO" id="GO:0004674">
    <property type="term" value="F:protein serine/threonine kinase activity"/>
    <property type="evidence" value="ECO:0007669"/>
    <property type="project" value="UniProtKB-KW"/>
</dbReference>
<gene>
    <name evidence="11" type="ORF">BGZ95_003239</name>
</gene>
<dbReference type="SMART" id="SM00220">
    <property type="entry name" value="S_TKc"/>
    <property type="match status" value="1"/>
</dbReference>
<dbReference type="PROSITE" id="PS50011">
    <property type="entry name" value="PROTEIN_KINASE_DOM"/>
    <property type="match status" value="1"/>
</dbReference>
<keyword evidence="2" id="KW-0723">Serine/threonine-protein kinase</keyword>
<dbReference type="Gene3D" id="2.60.200.20">
    <property type="match status" value="2"/>
</dbReference>
<feature type="domain" description="Protein kinase" evidence="10">
    <location>
        <begin position="260"/>
        <end position="559"/>
    </location>
</feature>
<comment type="similarity">
    <text evidence="1">Belongs to the protein kinase superfamily. CAMK Ser/Thr protein kinase family. CHEK2 subfamily.</text>
</comment>